<dbReference type="EMBL" id="NPJF01000030">
    <property type="protein sequence ID" value="OYP55321.1"/>
    <property type="molecule type" value="Genomic_DNA"/>
</dbReference>
<gene>
    <name evidence="1" type="ORF">CIK91_07350</name>
</gene>
<accession>A0ABX4ENL3</accession>
<evidence type="ECO:0000313" key="1">
    <source>
        <dbReference type="EMBL" id="OYP55321.1"/>
    </source>
</evidence>
<name>A0ABX4ENL3_SEGBR</name>
<evidence type="ECO:0000313" key="2">
    <source>
        <dbReference type="Proteomes" id="UP000216189"/>
    </source>
</evidence>
<comment type="caution">
    <text evidence="1">The sequence shown here is derived from an EMBL/GenBank/DDBJ whole genome shotgun (WGS) entry which is preliminary data.</text>
</comment>
<reference evidence="1 2" key="1">
    <citation type="submission" date="2017-08" db="EMBL/GenBank/DDBJ databases">
        <title>Comparative genomics of non-oral Prevotella species.</title>
        <authorList>
            <person name="Accetto T."/>
            <person name="Nograsek B."/>
            <person name="Avgustin G."/>
        </authorList>
    </citation>
    <scope>NUCLEOTIDE SEQUENCE [LARGE SCALE GENOMIC DNA]</scope>
    <source>
        <strain evidence="1 2">TC1-1</strain>
    </source>
</reference>
<dbReference type="Proteomes" id="UP000216189">
    <property type="component" value="Unassembled WGS sequence"/>
</dbReference>
<keyword evidence="2" id="KW-1185">Reference proteome</keyword>
<organism evidence="1 2">
    <name type="scientific">Segatella bryantii</name>
    <name type="common">Prevotella bryantii</name>
    <dbReference type="NCBI Taxonomy" id="77095"/>
    <lineage>
        <taxon>Bacteria</taxon>
        <taxon>Pseudomonadati</taxon>
        <taxon>Bacteroidota</taxon>
        <taxon>Bacteroidia</taxon>
        <taxon>Bacteroidales</taxon>
        <taxon>Prevotellaceae</taxon>
        <taxon>Segatella</taxon>
    </lineage>
</organism>
<protein>
    <submittedName>
        <fullName evidence="1">Uncharacterized protein</fullName>
    </submittedName>
</protein>
<proteinExistence type="predicted"/>
<dbReference type="RefSeq" id="WP_094448513.1">
    <property type="nucleotide sequence ID" value="NZ_CP091802.1"/>
</dbReference>
<sequence length="63" mass="7429">MDAKNFEITINRLTEDVKKLVFDQLKTLMKTENCYDDTHYTSGTIDKVNERMQMVHDFSLLSL</sequence>